<name>A0A3B1BZH4_9ZZZZ</name>
<dbReference type="GO" id="GO:0071555">
    <property type="term" value="P:cell wall organization"/>
    <property type="evidence" value="ECO:0007669"/>
    <property type="project" value="UniProtKB-KW"/>
</dbReference>
<feature type="transmembrane region" description="Helical" evidence="17">
    <location>
        <begin position="188"/>
        <end position="207"/>
    </location>
</feature>
<keyword evidence="9" id="KW-0573">Peptidoglycan synthesis</keyword>
<dbReference type="EC" id="2.4.99.28" evidence="15"/>
<comment type="catalytic activity">
    <reaction evidence="16">
        <text>[GlcNAc-(1-&gt;4)-Mur2Ac(oyl-L-Ala-gamma-D-Glu-L-Lys-D-Ala-D-Ala)](n)-di-trans,octa-cis-undecaprenyl diphosphate + beta-D-GlcNAc-(1-&gt;4)-Mur2Ac(oyl-L-Ala-gamma-D-Glu-L-Lys-D-Ala-D-Ala)-di-trans,octa-cis-undecaprenyl diphosphate = [GlcNAc-(1-&gt;4)-Mur2Ac(oyl-L-Ala-gamma-D-Glu-L-Lys-D-Ala-D-Ala)](n+1)-di-trans,octa-cis-undecaprenyl diphosphate + di-trans,octa-cis-undecaprenyl diphosphate + H(+)</text>
        <dbReference type="Rhea" id="RHEA:23708"/>
        <dbReference type="Rhea" id="RHEA-COMP:9602"/>
        <dbReference type="Rhea" id="RHEA-COMP:9603"/>
        <dbReference type="ChEBI" id="CHEBI:15378"/>
        <dbReference type="ChEBI" id="CHEBI:58405"/>
        <dbReference type="ChEBI" id="CHEBI:60033"/>
        <dbReference type="ChEBI" id="CHEBI:78435"/>
        <dbReference type="EC" id="2.4.99.28"/>
    </reaction>
</comment>
<dbReference type="PANTHER" id="PTHR30474:SF2">
    <property type="entry name" value="PEPTIDOGLYCAN GLYCOSYLTRANSFERASE FTSW-RELATED"/>
    <property type="match status" value="1"/>
</dbReference>
<keyword evidence="12" id="KW-0131">Cell cycle</keyword>
<dbReference type="GO" id="GO:0051301">
    <property type="term" value="P:cell division"/>
    <property type="evidence" value="ECO:0007669"/>
    <property type="project" value="UniProtKB-KW"/>
</dbReference>
<sequence length="366" mass="40297">MPVKRQPDYWIIAITGALLLIGLVMIFSSSAVIAVERYNDSYYFLKRQLVWAAIGLVLMAYCMRIDYRKFARYGYVIYVASLIALLLVFLPFMGHTVNGAQRWIRLGPITLQPSEFVKLGLVIFFAAFLAKKEAAGKIKDFFLGFIPCFLALVVILLLIQLQPDLGTSLMIGLVVFCMFLVAGIRPTYLVGVSIFLVPIVVSAIANVEYRRRRILSFLDPWEDFSDSGYQIIQSFVAISRGGMTGSGLGAGQQKLFYLPEPHTDFIFAIIGEELGFIGGMVVIILFAALLWRGLKVGLNAPDRFGSLLALGITLAICLQAIINISVNLGLAPTKGLPLPFISLGGSALIMWMISIGILLNVSEHTK</sequence>
<keyword evidence="5" id="KW-0328">Glycosyltransferase</keyword>
<accession>A0A3B1BZH4</accession>
<keyword evidence="8" id="KW-0133">Cell shape</keyword>
<keyword evidence="4 18" id="KW-0132">Cell division</keyword>
<dbReference type="GO" id="GO:0005886">
    <property type="term" value="C:plasma membrane"/>
    <property type="evidence" value="ECO:0007669"/>
    <property type="project" value="UniProtKB-SubCell"/>
</dbReference>
<dbReference type="NCBIfam" id="TIGR02210">
    <property type="entry name" value="rodA_shape"/>
    <property type="match status" value="1"/>
</dbReference>
<feature type="transmembrane region" description="Helical" evidence="17">
    <location>
        <begin position="304"/>
        <end position="326"/>
    </location>
</feature>
<dbReference type="GO" id="GO:0009252">
    <property type="term" value="P:peptidoglycan biosynthetic process"/>
    <property type="evidence" value="ECO:0007669"/>
    <property type="project" value="UniProtKB-KW"/>
</dbReference>
<keyword evidence="3" id="KW-1003">Cell membrane</keyword>
<keyword evidence="13" id="KW-0961">Cell wall biogenesis/degradation</keyword>
<dbReference type="AlphaFoldDB" id="A0A3B1BZH4"/>
<feature type="transmembrane region" description="Helical" evidence="17">
    <location>
        <begin position="45"/>
        <end position="63"/>
    </location>
</feature>
<reference evidence="18" key="1">
    <citation type="submission" date="2018-06" db="EMBL/GenBank/DDBJ databases">
        <authorList>
            <person name="Zhirakovskaya E."/>
        </authorList>
    </citation>
    <scope>NUCLEOTIDE SEQUENCE</scope>
</reference>
<dbReference type="Pfam" id="PF01098">
    <property type="entry name" value="FTSW_RODA_SPOVE"/>
    <property type="match status" value="1"/>
</dbReference>
<evidence type="ECO:0000256" key="11">
    <source>
        <dbReference type="ARBA" id="ARBA00023136"/>
    </source>
</evidence>
<evidence type="ECO:0000256" key="7">
    <source>
        <dbReference type="ARBA" id="ARBA00022692"/>
    </source>
</evidence>
<feature type="transmembrane region" description="Helical" evidence="17">
    <location>
        <begin position="109"/>
        <end position="129"/>
    </location>
</feature>
<dbReference type="InterPro" id="IPR013437">
    <property type="entry name" value="FtsW"/>
</dbReference>
<evidence type="ECO:0000256" key="16">
    <source>
        <dbReference type="ARBA" id="ARBA00049902"/>
    </source>
</evidence>
<comment type="pathway">
    <text evidence="2">Cell wall biogenesis; peptidoglycan biosynthesis.</text>
</comment>
<evidence type="ECO:0000256" key="8">
    <source>
        <dbReference type="ARBA" id="ARBA00022960"/>
    </source>
</evidence>
<dbReference type="GO" id="GO:0008360">
    <property type="term" value="P:regulation of cell shape"/>
    <property type="evidence" value="ECO:0007669"/>
    <property type="project" value="UniProtKB-KW"/>
</dbReference>
<dbReference type="GO" id="GO:0032153">
    <property type="term" value="C:cell division site"/>
    <property type="evidence" value="ECO:0007669"/>
    <property type="project" value="TreeGrafter"/>
</dbReference>
<evidence type="ECO:0000256" key="2">
    <source>
        <dbReference type="ARBA" id="ARBA00004752"/>
    </source>
</evidence>
<feature type="transmembrane region" description="Helical" evidence="17">
    <location>
        <begin position="165"/>
        <end position="181"/>
    </location>
</feature>
<comment type="subcellular location">
    <subcellularLocation>
        <location evidence="1">Cell membrane</location>
        <topology evidence="1">Multi-pass membrane protein</topology>
    </subcellularLocation>
</comment>
<evidence type="ECO:0000256" key="6">
    <source>
        <dbReference type="ARBA" id="ARBA00022679"/>
    </source>
</evidence>
<evidence type="ECO:0000256" key="13">
    <source>
        <dbReference type="ARBA" id="ARBA00023316"/>
    </source>
</evidence>
<dbReference type="NCBIfam" id="TIGR02614">
    <property type="entry name" value="ftsW"/>
    <property type="match status" value="1"/>
</dbReference>
<evidence type="ECO:0000256" key="9">
    <source>
        <dbReference type="ARBA" id="ARBA00022984"/>
    </source>
</evidence>
<evidence type="ECO:0000256" key="15">
    <source>
        <dbReference type="ARBA" id="ARBA00044770"/>
    </source>
</evidence>
<proteinExistence type="predicted"/>
<keyword evidence="11 17" id="KW-0472">Membrane</keyword>
<evidence type="ECO:0000256" key="3">
    <source>
        <dbReference type="ARBA" id="ARBA00022475"/>
    </source>
</evidence>
<dbReference type="EMBL" id="UOGE01000018">
    <property type="protein sequence ID" value="VAX17164.1"/>
    <property type="molecule type" value="Genomic_DNA"/>
</dbReference>
<organism evidence="18">
    <name type="scientific">hydrothermal vent metagenome</name>
    <dbReference type="NCBI Taxonomy" id="652676"/>
    <lineage>
        <taxon>unclassified sequences</taxon>
        <taxon>metagenomes</taxon>
        <taxon>ecological metagenomes</taxon>
    </lineage>
</organism>
<keyword evidence="7 17" id="KW-0812">Transmembrane</keyword>
<evidence type="ECO:0000256" key="14">
    <source>
        <dbReference type="ARBA" id="ARBA00032370"/>
    </source>
</evidence>
<dbReference type="GO" id="GO:0015648">
    <property type="term" value="F:lipid-linked peptidoglycan transporter activity"/>
    <property type="evidence" value="ECO:0007669"/>
    <property type="project" value="TreeGrafter"/>
</dbReference>
<evidence type="ECO:0000256" key="4">
    <source>
        <dbReference type="ARBA" id="ARBA00022618"/>
    </source>
</evidence>
<evidence type="ECO:0000256" key="1">
    <source>
        <dbReference type="ARBA" id="ARBA00004651"/>
    </source>
</evidence>
<keyword evidence="10 17" id="KW-1133">Transmembrane helix</keyword>
<evidence type="ECO:0000256" key="5">
    <source>
        <dbReference type="ARBA" id="ARBA00022676"/>
    </source>
</evidence>
<feature type="transmembrane region" description="Helical" evidence="17">
    <location>
        <begin position="265"/>
        <end position="292"/>
    </location>
</feature>
<feature type="transmembrane region" description="Helical" evidence="17">
    <location>
        <begin position="9"/>
        <end position="33"/>
    </location>
</feature>
<evidence type="ECO:0000313" key="18">
    <source>
        <dbReference type="EMBL" id="VAX17164.1"/>
    </source>
</evidence>
<dbReference type="PANTHER" id="PTHR30474">
    <property type="entry name" value="CELL CYCLE PROTEIN"/>
    <property type="match status" value="1"/>
</dbReference>
<dbReference type="InterPro" id="IPR001182">
    <property type="entry name" value="FtsW/RodA"/>
</dbReference>
<gene>
    <name evidence="18" type="ORF">MNBD_NITROSPINAE02-1345</name>
</gene>
<dbReference type="InterPro" id="IPR011923">
    <property type="entry name" value="RodA/MrdB"/>
</dbReference>
<keyword evidence="6" id="KW-0808">Transferase</keyword>
<feature type="transmembrane region" description="Helical" evidence="17">
    <location>
        <begin position="338"/>
        <end position="361"/>
    </location>
</feature>
<feature type="transmembrane region" description="Helical" evidence="17">
    <location>
        <begin position="75"/>
        <end position="97"/>
    </location>
</feature>
<evidence type="ECO:0000256" key="12">
    <source>
        <dbReference type="ARBA" id="ARBA00023306"/>
    </source>
</evidence>
<evidence type="ECO:0000256" key="17">
    <source>
        <dbReference type="SAM" id="Phobius"/>
    </source>
</evidence>
<dbReference type="GO" id="GO:0008955">
    <property type="term" value="F:peptidoglycan glycosyltransferase activity"/>
    <property type="evidence" value="ECO:0007669"/>
    <property type="project" value="UniProtKB-EC"/>
</dbReference>
<protein>
    <recommendedName>
        <fullName evidence="15">peptidoglycan glycosyltransferase</fullName>
        <ecNumber evidence="15">2.4.99.28</ecNumber>
    </recommendedName>
    <alternativeName>
        <fullName evidence="14">Peptidoglycan polymerase</fullName>
    </alternativeName>
</protein>
<evidence type="ECO:0000256" key="10">
    <source>
        <dbReference type="ARBA" id="ARBA00022989"/>
    </source>
</evidence>
<feature type="transmembrane region" description="Helical" evidence="17">
    <location>
        <begin position="141"/>
        <end position="159"/>
    </location>
</feature>